<dbReference type="Proteomes" id="UP001527099">
    <property type="component" value="Unassembled WGS sequence"/>
</dbReference>
<dbReference type="PROSITE" id="PS00101">
    <property type="entry name" value="HEXAPEP_TRANSFERASES"/>
    <property type="match status" value="1"/>
</dbReference>
<dbReference type="PANTHER" id="PTHR43300">
    <property type="entry name" value="ACETYLTRANSFERASE"/>
    <property type="match status" value="1"/>
</dbReference>
<dbReference type="Gene3D" id="2.160.10.10">
    <property type="entry name" value="Hexapeptide repeat proteins"/>
    <property type="match status" value="1"/>
</dbReference>
<dbReference type="InterPro" id="IPR011004">
    <property type="entry name" value="Trimer_LpxA-like_sf"/>
</dbReference>
<dbReference type="RefSeq" id="WP_268614087.1">
    <property type="nucleotide sequence ID" value="NZ_JAMDMX010000016.1"/>
</dbReference>
<keyword evidence="1" id="KW-0808">Transferase</keyword>
<comment type="caution">
    <text evidence="3">The sequence shown here is derived from an EMBL/GenBank/DDBJ whole genome shotgun (WGS) entry which is preliminary data.</text>
</comment>
<accession>A0ABT4G8Q5</accession>
<proteinExistence type="predicted"/>
<dbReference type="EMBL" id="JAMDMX010000016">
    <property type="protein sequence ID" value="MCY9692554.1"/>
    <property type="molecule type" value="Genomic_DNA"/>
</dbReference>
<dbReference type="PANTHER" id="PTHR43300:SF7">
    <property type="entry name" value="UDP-N-ACETYLBACILLOSAMINE N-ACETYLTRANSFERASE"/>
    <property type="match status" value="1"/>
</dbReference>
<dbReference type="SUPFAM" id="SSF51161">
    <property type="entry name" value="Trimeric LpxA-like enzymes"/>
    <property type="match status" value="1"/>
</dbReference>
<evidence type="ECO:0000256" key="1">
    <source>
        <dbReference type="ARBA" id="ARBA00022679"/>
    </source>
</evidence>
<dbReference type="InterPro" id="IPR020019">
    <property type="entry name" value="AcTrfase_PglD-like"/>
</dbReference>
<keyword evidence="4" id="KW-1185">Reference proteome</keyword>
<organism evidence="3 4">
    <name type="scientific">Paenibacillus alginolyticus</name>
    <dbReference type="NCBI Taxonomy" id="59839"/>
    <lineage>
        <taxon>Bacteria</taxon>
        <taxon>Bacillati</taxon>
        <taxon>Bacillota</taxon>
        <taxon>Bacilli</taxon>
        <taxon>Bacillales</taxon>
        <taxon>Paenibacillaceae</taxon>
        <taxon>Paenibacillus</taxon>
    </lineage>
</organism>
<gene>
    <name evidence="3" type="ORF">M5X19_06515</name>
</gene>
<name>A0ABT4G8Q5_9BACL</name>
<dbReference type="CDD" id="cd03360">
    <property type="entry name" value="LbH_AT_putative"/>
    <property type="match status" value="1"/>
</dbReference>
<evidence type="ECO:0000313" key="3">
    <source>
        <dbReference type="EMBL" id="MCY9692554.1"/>
    </source>
</evidence>
<keyword evidence="2" id="KW-0677">Repeat</keyword>
<dbReference type="NCBIfam" id="TIGR03570">
    <property type="entry name" value="NeuD_NnaD"/>
    <property type="match status" value="1"/>
</dbReference>
<protein>
    <submittedName>
        <fullName evidence="3">Acetyltransferase</fullName>
    </submittedName>
</protein>
<sequence>MKSAVIVSFGTHAQLLFEILKIQNKSIVGYTDVRDCQSDKLTYLGNDSIFGSLDSKEIFLVNGIGTSGKRNQSQLRKNIYNTFSEKFEFATILHPGSIISPSAIIEKGAQVMAGAIIQTSSRIGYNTIINTRASVDHNCIIGDHVHISPGAVLCGEVTVNSGSHIGAGATIIQNVTIGHNVVVAAGAVVIDDVPDGAVVMGVPAKRR</sequence>
<evidence type="ECO:0000256" key="2">
    <source>
        <dbReference type="ARBA" id="ARBA00022737"/>
    </source>
</evidence>
<reference evidence="3 4" key="1">
    <citation type="submission" date="2022-05" db="EMBL/GenBank/DDBJ databases">
        <title>Genome Sequencing of Bee-Associated Microbes.</title>
        <authorList>
            <person name="Dunlap C."/>
        </authorList>
    </citation>
    <scope>NUCLEOTIDE SEQUENCE [LARGE SCALE GENOMIC DNA]</scope>
    <source>
        <strain evidence="3 4">NRRL B-14421</strain>
    </source>
</reference>
<evidence type="ECO:0000313" key="4">
    <source>
        <dbReference type="Proteomes" id="UP001527099"/>
    </source>
</evidence>
<dbReference type="InterPro" id="IPR050179">
    <property type="entry name" value="Trans_hexapeptide_repeat"/>
</dbReference>
<dbReference type="InterPro" id="IPR018357">
    <property type="entry name" value="Hexapep_transf_CS"/>
</dbReference>